<dbReference type="OrthoDB" id="4751274at2"/>
<proteinExistence type="predicted"/>
<protein>
    <submittedName>
        <fullName evidence="1">Uncharacterized protein</fullName>
    </submittedName>
</protein>
<dbReference type="STRING" id="216594.MMAR_3910"/>
<dbReference type="EMBL" id="CP000854">
    <property type="protein sequence ID" value="ACC42321.1"/>
    <property type="molecule type" value="Genomic_DNA"/>
</dbReference>
<evidence type="ECO:0000313" key="2">
    <source>
        <dbReference type="Proteomes" id="UP000001190"/>
    </source>
</evidence>
<keyword evidence="2" id="KW-1185">Reference proteome</keyword>
<dbReference type="AlphaFoldDB" id="B2HPG9"/>
<gene>
    <name evidence="1" type="ordered locus">MMAR_3910</name>
</gene>
<organism evidence="1 2">
    <name type="scientific">Mycobacterium marinum (strain ATCC BAA-535 / M)</name>
    <dbReference type="NCBI Taxonomy" id="216594"/>
    <lineage>
        <taxon>Bacteria</taxon>
        <taxon>Bacillati</taxon>
        <taxon>Actinomycetota</taxon>
        <taxon>Actinomycetes</taxon>
        <taxon>Mycobacteriales</taxon>
        <taxon>Mycobacteriaceae</taxon>
        <taxon>Mycobacterium</taxon>
        <taxon>Mycobacterium ulcerans group</taxon>
    </lineage>
</organism>
<dbReference type="HOGENOM" id="CLU_2369829_0_0_11"/>
<accession>B2HPG9</accession>
<sequence>MSNLVPAEDIERIVGASRHSTMHIGRAISSEQTVYILHSHECKDSGIDLRECELSLALDRGIERPSWAGYEDRPVALGIIHERLVPLVDLTENPA</sequence>
<reference evidence="1 2" key="1">
    <citation type="journal article" date="2008" name="Genome Res.">
        <title>Insights from the complete genome sequence of Mycobacterium marinum on the evolution of Mycobacterium tuberculosis.</title>
        <authorList>
            <person name="Stinear T.P."/>
            <person name="Seemann T."/>
            <person name="Harrison P.F."/>
            <person name="Jenkin G.A."/>
            <person name="Davies J.K."/>
            <person name="Johnson P.D."/>
            <person name="Abdellah Z."/>
            <person name="Arrowsmith C."/>
            <person name="Chillingworth T."/>
            <person name="Churcher C."/>
            <person name="Clarke K."/>
            <person name="Cronin A."/>
            <person name="Davis P."/>
            <person name="Goodhead I."/>
            <person name="Holroyd N."/>
            <person name="Jagels K."/>
            <person name="Lord A."/>
            <person name="Moule S."/>
            <person name="Mungall K."/>
            <person name="Norbertczak H."/>
            <person name="Quail M.A."/>
            <person name="Rabbinowitsch E."/>
            <person name="Walker D."/>
            <person name="White B."/>
            <person name="Whitehead S."/>
            <person name="Small P.L."/>
            <person name="Brosch R."/>
            <person name="Ramakrishnan L."/>
            <person name="Fischbach M.A."/>
            <person name="Parkhill J."/>
            <person name="Cole S.T."/>
        </authorList>
    </citation>
    <scope>NUCLEOTIDE SEQUENCE [LARGE SCALE GENOMIC DNA]</scope>
    <source>
        <strain evidence="2">ATCC BAA-535 / M</strain>
    </source>
</reference>
<evidence type="ECO:0000313" key="1">
    <source>
        <dbReference type="EMBL" id="ACC42321.1"/>
    </source>
</evidence>
<dbReference type="Proteomes" id="UP000001190">
    <property type="component" value="Chromosome"/>
</dbReference>
<dbReference type="RefSeq" id="WP_012395507.1">
    <property type="nucleotide sequence ID" value="NC_010612.1"/>
</dbReference>
<dbReference type="KEGG" id="mmi:MMAR_3910"/>
<name>B2HPG9_MYCMM</name>